<keyword evidence="3" id="KW-0949">S-adenosyl-L-methionine</keyword>
<dbReference type="CDD" id="cd02440">
    <property type="entry name" value="AdoMet_MTases"/>
    <property type="match status" value="1"/>
</dbReference>
<dbReference type="RefSeq" id="WP_158767256.1">
    <property type="nucleotide sequence ID" value="NZ_CP047045.1"/>
</dbReference>
<evidence type="ECO:0000259" key="4">
    <source>
        <dbReference type="Pfam" id="PF13649"/>
    </source>
</evidence>
<feature type="domain" description="Methyltransferase" evidence="4">
    <location>
        <begin position="49"/>
        <end position="143"/>
    </location>
</feature>
<name>A0A6I6MXV1_9CAUL</name>
<gene>
    <name evidence="5" type="primary">ubiE_5</name>
    <name evidence="5" type="ORF">DSM104635_03332</name>
</gene>
<dbReference type="Gene3D" id="3.40.50.150">
    <property type="entry name" value="Vaccinia Virus protein VP39"/>
    <property type="match status" value="1"/>
</dbReference>
<dbReference type="InterPro" id="IPR041698">
    <property type="entry name" value="Methyltransf_25"/>
</dbReference>
<dbReference type="EC" id="2.1.1.163" evidence="5"/>
<evidence type="ECO:0000313" key="6">
    <source>
        <dbReference type="Proteomes" id="UP000431269"/>
    </source>
</evidence>
<sequence>MPDKPTQRDYWSGKAGEEWAAYAQRIDVMLAPIADAALAAADLQPGQRVLDIGCGSGATSLEIARRVGASGNVVGVDLSPQLLQVARERASEAGIAADFVEGDAATATFAERFDRAFSRFGVMFFEAPSAAFTHIRGVMQPGGKLAFVCWAPMPENLFATVPIAAIEPMLKAPLPAPDPDAPGPYAFADSDKVKRILNEAAWRDIEVSRWDGEINVGGGGALEDIAAFLLRIGPCSRAIADQRLDAEEAKRRLTDALTPHYRDSAVLFPAACWIVTANA</sequence>
<dbReference type="SUPFAM" id="SSF53335">
    <property type="entry name" value="S-adenosyl-L-methionine-dependent methyltransferases"/>
    <property type="match status" value="1"/>
</dbReference>
<dbReference type="GO" id="GO:0032259">
    <property type="term" value="P:methylation"/>
    <property type="evidence" value="ECO:0007669"/>
    <property type="project" value="UniProtKB-KW"/>
</dbReference>
<dbReference type="AlphaFoldDB" id="A0A6I6MXV1"/>
<dbReference type="KEGG" id="tsv:DSM104635_03332"/>
<dbReference type="PANTHER" id="PTHR43464">
    <property type="entry name" value="METHYLTRANSFERASE"/>
    <property type="match status" value="1"/>
</dbReference>
<evidence type="ECO:0000256" key="3">
    <source>
        <dbReference type="ARBA" id="ARBA00022691"/>
    </source>
</evidence>
<reference evidence="6" key="1">
    <citation type="submission" date="2019-12" db="EMBL/GenBank/DDBJ databases">
        <title>Complete genome of Terracaulis silvestris 0127_4.</title>
        <authorList>
            <person name="Vieira S."/>
            <person name="Riedel T."/>
            <person name="Sproer C."/>
            <person name="Pascual J."/>
            <person name="Boedeker C."/>
            <person name="Overmann J."/>
        </authorList>
    </citation>
    <scope>NUCLEOTIDE SEQUENCE [LARGE SCALE GENOMIC DNA]</scope>
    <source>
        <strain evidence="6">0127_4</strain>
    </source>
</reference>
<dbReference type="PANTHER" id="PTHR43464:SF19">
    <property type="entry name" value="UBIQUINONE BIOSYNTHESIS O-METHYLTRANSFERASE, MITOCHONDRIAL"/>
    <property type="match status" value="1"/>
</dbReference>
<proteinExistence type="predicted"/>
<protein>
    <submittedName>
        <fullName evidence="5">Demethylmenaquinone methyltransferase</fullName>
        <ecNumber evidence="5">2.1.1.163</ecNumber>
    </submittedName>
</protein>
<keyword evidence="6" id="KW-1185">Reference proteome</keyword>
<evidence type="ECO:0000256" key="1">
    <source>
        <dbReference type="ARBA" id="ARBA00022603"/>
    </source>
</evidence>
<organism evidence="5 6">
    <name type="scientific">Terricaulis silvestris</name>
    <dbReference type="NCBI Taxonomy" id="2686094"/>
    <lineage>
        <taxon>Bacteria</taxon>
        <taxon>Pseudomonadati</taxon>
        <taxon>Pseudomonadota</taxon>
        <taxon>Alphaproteobacteria</taxon>
        <taxon>Caulobacterales</taxon>
        <taxon>Caulobacteraceae</taxon>
        <taxon>Terricaulis</taxon>
    </lineage>
</organism>
<dbReference type="InterPro" id="IPR029063">
    <property type="entry name" value="SAM-dependent_MTases_sf"/>
</dbReference>
<evidence type="ECO:0000256" key="2">
    <source>
        <dbReference type="ARBA" id="ARBA00022679"/>
    </source>
</evidence>
<keyword evidence="1 5" id="KW-0489">Methyltransferase</keyword>
<dbReference type="Proteomes" id="UP000431269">
    <property type="component" value="Chromosome"/>
</dbReference>
<accession>A0A6I6MXV1</accession>
<dbReference type="GO" id="GO:0043770">
    <property type="term" value="F:demethylmenaquinone methyltransferase activity"/>
    <property type="evidence" value="ECO:0007669"/>
    <property type="project" value="UniProtKB-EC"/>
</dbReference>
<keyword evidence="2 5" id="KW-0808">Transferase</keyword>
<dbReference type="Pfam" id="PF13649">
    <property type="entry name" value="Methyltransf_25"/>
    <property type="match status" value="1"/>
</dbReference>
<evidence type="ECO:0000313" key="5">
    <source>
        <dbReference type="EMBL" id="QGZ96472.1"/>
    </source>
</evidence>
<dbReference type="EMBL" id="CP047045">
    <property type="protein sequence ID" value="QGZ96472.1"/>
    <property type="molecule type" value="Genomic_DNA"/>
</dbReference>